<sequence length="59" mass="6273">MLCQLAGVFSNSVNCISSAWLRRLAGRSDDVKPAGDVLAGGDLRRWDFDSANAFNSAGI</sequence>
<name>A0A5N6Q7P3_9ROSI</name>
<protein>
    <submittedName>
        <fullName evidence="1">Uncharacterized protein</fullName>
    </submittedName>
</protein>
<evidence type="ECO:0000313" key="1">
    <source>
        <dbReference type="EMBL" id="KAE0273000.1"/>
    </source>
</evidence>
<evidence type="ECO:0000313" key="2">
    <source>
        <dbReference type="Proteomes" id="UP000327013"/>
    </source>
</evidence>
<reference evidence="1 2" key="1">
    <citation type="submission" date="2019-06" db="EMBL/GenBank/DDBJ databases">
        <title>A chromosomal-level reference genome of Carpinus fangiana (Coryloideae, Betulaceae).</title>
        <authorList>
            <person name="Yang X."/>
            <person name="Wang Z."/>
            <person name="Zhang L."/>
            <person name="Hao G."/>
            <person name="Liu J."/>
            <person name="Yang Y."/>
        </authorList>
    </citation>
    <scope>NUCLEOTIDE SEQUENCE [LARGE SCALE GENOMIC DNA]</scope>
    <source>
        <strain evidence="1">Cfa_2016G</strain>
        <tissue evidence="1">Leaf</tissue>
    </source>
</reference>
<accession>A0A5N6Q7P3</accession>
<organism evidence="1 2">
    <name type="scientific">Carpinus fangiana</name>
    <dbReference type="NCBI Taxonomy" id="176857"/>
    <lineage>
        <taxon>Eukaryota</taxon>
        <taxon>Viridiplantae</taxon>
        <taxon>Streptophyta</taxon>
        <taxon>Embryophyta</taxon>
        <taxon>Tracheophyta</taxon>
        <taxon>Spermatophyta</taxon>
        <taxon>Magnoliopsida</taxon>
        <taxon>eudicotyledons</taxon>
        <taxon>Gunneridae</taxon>
        <taxon>Pentapetalae</taxon>
        <taxon>rosids</taxon>
        <taxon>fabids</taxon>
        <taxon>Fagales</taxon>
        <taxon>Betulaceae</taxon>
        <taxon>Carpinus</taxon>
    </lineage>
</organism>
<gene>
    <name evidence="1" type="ORF">FH972_027347</name>
</gene>
<proteinExistence type="predicted"/>
<keyword evidence="2" id="KW-1185">Reference proteome</keyword>
<dbReference type="Proteomes" id="UP000327013">
    <property type="component" value="Unassembled WGS sequence"/>
</dbReference>
<comment type="caution">
    <text evidence="1">The sequence shown here is derived from an EMBL/GenBank/DDBJ whole genome shotgun (WGS) entry which is preliminary data.</text>
</comment>
<dbReference type="AlphaFoldDB" id="A0A5N6Q7P3"/>
<dbReference type="EMBL" id="VIBQ01003427">
    <property type="protein sequence ID" value="KAE0273000.1"/>
    <property type="molecule type" value="Genomic_DNA"/>
</dbReference>